<dbReference type="InterPro" id="IPR018186">
    <property type="entry name" value="TF_T-box_CS"/>
</dbReference>
<evidence type="ECO:0000256" key="3">
    <source>
        <dbReference type="ARBA" id="ARBA00023125"/>
    </source>
</evidence>
<evidence type="ECO:0000313" key="10">
    <source>
        <dbReference type="Proteomes" id="UP000274131"/>
    </source>
</evidence>
<gene>
    <name evidence="9" type="ORF">EVEC_LOCUS8912</name>
</gene>
<dbReference type="WBParaSite" id="EVEC_0000950201-mRNA-1">
    <property type="protein sequence ID" value="EVEC_0000950201-mRNA-1"/>
    <property type="gene ID" value="EVEC_0000950201"/>
</dbReference>
<evidence type="ECO:0000259" key="8">
    <source>
        <dbReference type="PROSITE" id="PS50252"/>
    </source>
</evidence>
<dbReference type="STRING" id="51028.A0A0N4VFI1"/>
<comment type="caution">
    <text evidence="6">Lacks conserved residue(s) required for the propagation of feature annotation.</text>
</comment>
<dbReference type="PANTHER" id="PTHR11267:SF170">
    <property type="entry name" value="T-BOX PROTEIN 33-RELATED"/>
    <property type="match status" value="1"/>
</dbReference>
<dbReference type="GO" id="GO:0000981">
    <property type="term" value="F:DNA-binding transcription factor activity, RNA polymerase II-specific"/>
    <property type="evidence" value="ECO:0007669"/>
    <property type="project" value="TreeGrafter"/>
</dbReference>
<dbReference type="Pfam" id="PF00907">
    <property type="entry name" value="T-box"/>
    <property type="match status" value="1"/>
</dbReference>
<name>A0A0N4VFI1_ENTVE</name>
<dbReference type="GO" id="GO:0000978">
    <property type="term" value="F:RNA polymerase II cis-regulatory region sequence-specific DNA binding"/>
    <property type="evidence" value="ECO:0007669"/>
    <property type="project" value="InterPro"/>
</dbReference>
<dbReference type="InterPro" id="IPR008967">
    <property type="entry name" value="p53-like_TF_DNA-bd_sf"/>
</dbReference>
<dbReference type="PROSITE" id="PS01264">
    <property type="entry name" value="TBOX_2"/>
    <property type="match status" value="1"/>
</dbReference>
<keyword evidence="3 6" id="KW-0238">DNA-binding</keyword>
<dbReference type="GO" id="GO:0000785">
    <property type="term" value="C:chromatin"/>
    <property type="evidence" value="ECO:0007669"/>
    <property type="project" value="TreeGrafter"/>
</dbReference>
<reference evidence="11" key="1">
    <citation type="submission" date="2017-02" db="UniProtKB">
        <authorList>
            <consortium name="WormBaseParasite"/>
        </authorList>
    </citation>
    <scope>IDENTIFICATION</scope>
</reference>
<feature type="compositionally biased region" description="Low complexity" evidence="7">
    <location>
        <begin position="215"/>
        <end position="225"/>
    </location>
</feature>
<organism evidence="11">
    <name type="scientific">Enterobius vermicularis</name>
    <name type="common">Human pinworm</name>
    <dbReference type="NCBI Taxonomy" id="51028"/>
    <lineage>
        <taxon>Eukaryota</taxon>
        <taxon>Metazoa</taxon>
        <taxon>Ecdysozoa</taxon>
        <taxon>Nematoda</taxon>
        <taxon>Chromadorea</taxon>
        <taxon>Rhabditida</taxon>
        <taxon>Spirurina</taxon>
        <taxon>Oxyuridomorpha</taxon>
        <taxon>Oxyuroidea</taxon>
        <taxon>Oxyuridae</taxon>
        <taxon>Enterobius</taxon>
    </lineage>
</organism>
<keyword evidence="4" id="KW-0804">Transcription</keyword>
<dbReference type="CDD" id="cd00182">
    <property type="entry name" value="T-box"/>
    <property type="match status" value="1"/>
</dbReference>
<dbReference type="SUPFAM" id="SSF49417">
    <property type="entry name" value="p53-like transcription factors"/>
    <property type="match status" value="1"/>
</dbReference>
<evidence type="ECO:0000256" key="6">
    <source>
        <dbReference type="PROSITE-ProRule" id="PRU00201"/>
    </source>
</evidence>
<dbReference type="EMBL" id="UXUI01009692">
    <property type="protein sequence ID" value="VDD94161.1"/>
    <property type="molecule type" value="Genomic_DNA"/>
</dbReference>
<keyword evidence="5 6" id="KW-0539">Nucleus</keyword>
<keyword evidence="10" id="KW-1185">Reference proteome</keyword>
<feature type="domain" description="T-box" evidence="8">
    <location>
        <begin position="18"/>
        <end position="207"/>
    </location>
</feature>
<evidence type="ECO:0000313" key="9">
    <source>
        <dbReference type="EMBL" id="VDD94161.1"/>
    </source>
</evidence>
<dbReference type="PROSITE" id="PS50252">
    <property type="entry name" value="TBOX_3"/>
    <property type="match status" value="1"/>
</dbReference>
<proteinExistence type="predicted"/>
<protein>
    <submittedName>
        <fullName evidence="11">T-box domain-containing protein</fullName>
    </submittedName>
</protein>
<dbReference type="GO" id="GO:0045893">
    <property type="term" value="P:positive regulation of DNA-templated transcription"/>
    <property type="evidence" value="ECO:0007669"/>
    <property type="project" value="InterPro"/>
</dbReference>
<keyword evidence="2" id="KW-0805">Transcription regulation</keyword>
<evidence type="ECO:0000256" key="2">
    <source>
        <dbReference type="ARBA" id="ARBA00023015"/>
    </source>
</evidence>
<dbReference type="InterPro" id="IPR001699">
    <property type="entry name" value="TF_T-box"/>
</dbReference>
<accession>A0A0N4VFI1</accession>
<dbReference type="PANTHER" id="PTHR11267">
    <property type="entry name" value="T-BOX PROTEIN-RELATED"/>
    <property type="match status" value="1"/>
</dbReference>
<evidence type="ECO:0000313" key="11">
    <source>
        <dbReference type="WBParaSite" id="EVEC_0000950201-mRNA-1"/>
    </source>
</evidence>
<dbReference type="AlphaFoldDB" id="A0A0N4VFI1"/>
<dbReference type="InterPro" id="IPR036960">
    <property type="entry name" value="T-box_sf"/>
</dbReference>
<dbReference type="PROSITE" id="PS01283">
    <property type="entry name" value="TBOX_1"/>
    <property type="match status" value="1"/>
</dbReference>
<evidence type="ECO:0000256" key="4">
    <source>
        <dbReference type="ARBA" id="ARBA00023163"/>
    </source>
</evidence>
<dbReference type="Proteomes" id="UP000274131">
    <property type="component" value="Unassembled WGS sequence"/>
</dbReference>
<dbReference type="SMART" id="SM00425">
    <property type="entry name" value="TBOX"/>
    <property type="match status" value="1"/>
</dbReference>
<feature type="region of interest" description="Disordered" evidence="7">
    <location>
        <begin position="205"/>
        <end position="230"/>
    </location>
</feature>
<dbReference type="InterPro" id="IPR046360">
    <property type="entry name" value="T-box_DNA-bd"/>
</dbReference>
<dbReference type="Gene3D" id="2.60.40.820">
    <property type="entry name" value="Transcription factor, T-box"/>
    <property type="match status" value="1"/>
</dbReference>
<evidence type="ECO:0000256" key="7">
    <source>
        <dbReference type="SAM" id="MobiDB-lite"/>
    </source>
</evidence>
<dbReference type="GO" id="GO:0005634">
    <property type="term" value="C:nucleus"/>
    <property type="evidence" value="ECO:0007669"/>
    <property type="project" value="UniProtKB-SubCell"/>
</dbReference>
<reference evidence="9 10" key="2">
    <citation type="submission" date="2018-10" db="EMBL/GenBank/DDBJ databases">
        <authorList>
            <consortium name="Pathogen Informatics"/>
        </authorList>
    </citation>
    <scope>NUCLEOTIDE SEQUENCE [LARGE SCALE GENOMIC DNA]</scope>
</reference>
<evidence type="ECO:0000256" key="5">
    <source>
        <dbReference type="ARBA" id="ARBA00023242"/>
    </source>
</evidence>
<sequence length="328" mass="37936">MENEYSGEENPGNLSVRILNRKIWEDFSALSTEMILTKNGRKLFPRLQYGITGLEPERRYLIELQFHLVDNKKYKFKGDAWMETECFESDSSLPTVLHPDGWQNGSIWMQYGIKFDHIKITNTVGSQENVLLQSMRKYQPVIAVYTLKDYTEQLNSNSSFYVPQERVFKIFEFYSPIQQFIAVTAYQNFRITALKITSNPYAKGFRNGPTKRKSSLSSTGSTPSPDVKRNPGFDGIPAEAFFISNCGLHFGQRTNEQWPQYQSDYVQPAPSQFNMPSLAPQFPYQQLPTKTDEEYNTCTLGYSPWKYNTNSRDCKLENSNSPFAYPQF</sequence>
<dbReference type="GO" id="GO:0001708">
    <property type="term" value="P:cell fate specification"/>
    <property type="evidence" value="ECO:0007669"/>
    <property type="project" value="TreeGrafter"/>
</dbReference>
<dbReference type="OrthoDB" id="7442607at2759"/>
<dbReference type="PRINTS" id="PR00937">
    <property type="entry name" value="TBOX"/>
</dbReference>
<comment type="subcellular location">
    <subcellularLocation>
        <location evidence="1 6">Nucleus</location>
    </subcellularLocation>
</comment>
<evidence type="ECO:0000256" key="1">
    <source>
        <dbReference type="ARBA" id="ARBA00004123"/>
    </source>
</evidence>